<comment type="cofactor">
    <cofactor evidence="20">
        <name>Zn(2+)</name>
        <dbReference type="ChEBI" id="CHEBI:29105"/>
    </cofactor>
    <text evidence="20">Binds 1 zinc ion per subunit.</text>
</comment>
<dbReference type="NCBIfam" id="TIGR00513">
    <property type="entry name" value="accA"/>
    <property type="match status" value="1"/>
</dbReference>
<dbReference type="InterPro" id="IPR001095">
    <property type="entry name" value="Acetyl_CoA_COase_a_su"/>
</dbReference>
<keyword evidence="12 19" id="KW-0276">Fatty acid metabolism</keyword>
<dbReference type="InterPro" id="IPR000438">
    <property type="entry name" value="Acetyl_CoA_COase_Trfase_b_su"/>
</dbReference>
<evidence type="ECO:0000256" key="1">
    <source>
        <dbReference type="ARBA" id="ARBA00004496"/>
    </source>
</evidence>
<dbReference type="NCBIfam" id="NF041504">
    <property type="entry name" value="AccA_sub"/>
    <property type="match status" value="1"/>
</dbReference>
<evidence type="ECO:0000256" key="13">
    <source>
        <dbReference type="ARBA" id="ARBA00022833"/>
    </source>
</evidence>
<evidence type="ECO:0000256" key="3">
    <source>
        <dbReference type="ARBA" id="ARBA00006276"/>
    </source>
</evidence>
<dbReference type="Proteomes" id="UP001500683">
    <property type="component" value="Unassembled WGS sequence"/>
</dbReference>
<evidence type="ECO:0000256" key="7">
    <source>
        <dbReference type="ARBA" id="ARBA00022516"/>
    </source>
</evidence>
<dbReference type="InterPro" id="IPR041010">
    <property type="entry name" value="Znf-ACC"/>
</dbReference>
<proteinExistence type="inferred from homology"/>
<evidence type="ECO:0000256" key="10">
    <source>
        <dbReference type="ARBA" id="ARBA00022741"/>
    </source>
</evidence>
<feature type="domain" description="CoA carboxyltransferase C-terminal" evidence="22">
    <location>
        <begin position="287"/>
        <end position="531"/>
    </location>
</feature>
<evidence type="ECO:0000256" key="2">
    <source>
        <dbReference type="ARBA" id="ARBA00004956"/>
    </source>
</evidence>
<evidence type="ECO:0000256" key="20">
    <source>
        <dbReference type="HAMAP-Rule" id="MF_01395"/>
    </source>
</evidence>
<dbReference type="Pfam" id="PF17848">
    <property type="entry name" value="Zn_ribbon_ACC"/>
    <property type="match status" value="1"/>
</dbReference>
<name>A0ABP7V3J8_9ACTN</name>
<gene>
    <name evidence="20" type="primary">accD</name>
    <name evidence="19" type="synonym">accA</name>
    <name evidence="23" type="ORF">GCM10022214_07580</name>
</gene>
<keyword evidence="11 20" id="KW-0863">Zinc-finger</keyword>
<evidence type="ECO:0000256" key="19">
    <source>
        <dbReference type="HAMAP-Rule" id="MF_00823"/>
    </source>
</evidence>
<dbReference type="InterPro" id="IPR011763">
    <property type="entry name" value="COA_CT_C"/>
</dbReference>
<dbReference type="Gene3D" id="3.90.226.10">
    <property type="entry name" value="2-enoyl-CoA Hydratase, Chain A, domain 1"/>
    <property type="match status" value="2"/>
</dbReference>
<dbReference type="HAMAP" id="MF_01395">
    <property type="entry name" value="AcetylCoA_CT_beta"/>
    <property type="match status" value="1"/>
</dbReference>
<dbReference type="InterPro" id="IPR029045">
    <property type="entry name" value="ClpP/crotonase-like_dom_sf"/>
</dbReference>
<keyword evidence="24" id="KW-1185">Reference proteome</keyword>
<keyword evidence="7 19" id="KW-0444">Lipid biosynthesis</keyword>
<dbReference type="InterPro" id="IPR011762">
    <property type="entry name" value="COA_CT_N"/>
</dbReference>
<keyword evidence="8 19" id="KW-0808">Transferase</keyword>
<keyword evidence="16 19" id="KW-0275">Fatty acid biosynthesis</keyword>
<comment type="caution">
    <text evidence="23">The sequence shown here is derived from an EMBL/GenBank/DDBJ whole genome shotgun (WGS) entry which is preliminary data.</text>
</comment>
<dbReference type="EMBL" id="BAAAZG010000001">
    <property type="protein sequence ID" value="GAA4057935.1"/>
    <property type="molecule type" value="Genomic_DNA"/>
</dbReference>
<dbReference type="PROSITE" id="PS50980">
    <property type="entry name" value="COA_CT_NTER"/>
    <property type="match status" value="1"/>
</dbReference>
<sequence>MSGGTLAASDRRAQVAGRWVRCAGCGTTVYVPRLTRSLGVCPDCGHHHRLRAAERLDHLLDPGSFAAAPDRVRSADPLGFHDRMPYPERLARARESTSLDDAVVRGRGTVQGAPVVVAVMDFAFMGGSMGSAVGEAVTRAAEEALATRTPLLLVVASGGARMQEGCLSLMQMAKTAQAVRACARAGVLTVSVLTDPTFGGVTASFATLTDIVLAEPRALIGFAGPRVVESATGRALPEGFQTAEYLREHGMVDRVDPRANLRPVLARVLSLCAPRAADAGRYEAPRRPDAPERDAWETVRFARDINRPTTLDYVGMMCADFVELHGDRAHGDDPAIVGGPARLGGRNVMVVGHQKAHDTAGLVARNFGMPHPEGYRKAVRLMRLAERLGLPVVTLVDTQGAAAGVGAEERGQAWAIAESIAAMAELTVPVVATVIGEGGSGGALALAVADRVLMMEHACYSVISPESCSVILCGDPGRAAAMAGALRVTAPELMRLGVVDGVVPEPGGGAQRAPEDAADALKAAVLAALHELDGLDGAELVARRHARFRDLGVVADV</sequence>
<evidence type="ECO:0000256" key="9">
    <source>
        <dbReference type="ARBA" id="ARBA00022723"/>
    </source>
</evidence>
<comment type="pathway">
    <text evidence="2 19">Lipid metabolism; malonyl-CoA biosynthesis; malonyl-CoA from acetyl-CoA: step 1/1.</text>
</comment>
<dbReference type="NCBIfam" id="TIGR00515">
    <property type="entry name" value="accD"/>
    <property type="match status" value="1"/>
</dbReference>
<evidence type="ECO:0000256" key="11">
    <source>
        <dbReference type="ARBA" id="ARBA00022771"/>
    </source>
</evidence>
<evidence type="ECO:0000256" key="17">
    <source>
        <dbReference type="ARBA" id="ARBA00025280"/>
    </source>
</evidence>
<dbReference type="NCBIfam" id="NF004344">
    <property type="entry name" value="PRK05724.1"/>
    <property type="match status" value="1"/>
</dbReference>
<comment type="function">
    <text evidence="17 20">Component of the acetyl coenzyme A carboxylase (ACC) complex. Biotin carboxylase (BC) catalyzes the carboxylation of biotin on its carrier protein (BCCP) and then the CO(2) group is transferred by the transcarboxylase to acetyl-CoA to form malonyl-CoA.</text>
</comment>
<comment type="similarity">
    <text evidence="3">In the C-terminal section; belongs to the AccA family.</text>
</comment>
<evidence type="ECO:0000256" key="18">
    <source>
        <dbReference type="ARBA" id="ARBA00049152"/>
    </source>
</evidence>
<keyword evidence="15 19" id="KW-0443">Lipid metabolism</keyword>
<evidence type="ECO:0000313" key="24">
    <source>
        <dbReference type="Proteomes" id="UP001500683"/>
    </source>
</evidence>
<keyword evidence="6 19" id="KW-0963">Cytoplasm</keyword>
<comment type="function">
    <text evidence="19">Component of the acetyl coenzyme A carboxylase (ACC) complex. First, biotin carboxylase catalyzes the carboxylation of biotin on its carrier protein (BCCP) and then the CO(2) group is transferred by the carboxyltransferase to acetyl-CoA to form malonyl-CoA.</text>
</comment>
<keyword evidence="13 20" id="KW-0862">Zinc</keyword>
<feature type="binding site" evidence="20">
    <location>
        <position position="25"/>
    </location>
    <ligand>
        <name>Zn(2+)</name>
        <dbReference type="ChEBI" id="CHEBI:29105"/>
    </ligand>
</feature>
<evidence type="ECO:0000313" key="23">
    <source>
        <dbReference type="EMBL" id="GAA4057935.1"/>
    </source>
</evidence>
<dbReference type="SUPFAM" id="SSF52096">
    <property type="entry name" value="ClpP/crotonase"/>
    <property type="match status" value="2"/>
</dbReference>
<evidence type="ECO:0000259" key="21">
    <source>
        <dbReference type="PROSITE" id="PS50980"/>
    </source>
</evidence>
<dbReference type="RefSeq" id="WP_344940580.1">
    <property type="nucleotide sequence ID" value="NZ_BAAAZG010000001.1"/>
</dbReference>
<dbReference type="PRINTS" id="PR01069">
    <property type="entry name" value="ACCCTRFRASEA"/>
</dbReference>
<comment type="subunit">
    <text evidence="5">Acetyl-CoA carboxylase is a heterotetramer composed of biotin carboxyl carrier protein (AccB), biotin carboxylase (AccC) and two subunits of ACCase subunit beta/alpha.</text>
</comment>
<feature type="binding site" evidence="20">
    <location>
        <position position="41"/>
    </location>
    <ligand>
        <name>Zn(2+)</name>
        <dbReference type="ChEBI" id="CHEBI:29105"/>
    </ligand>
</feature>
<dbReference type="HAMAP" id="MF_00823">
    <property type="entry name" value="AcetylCoA_CT_alpha"/>
    <property type="match status" value="1"/>
</dbReference>
<evidence type="ECO:0000256" key="12">
    <source>
        <dbReference type="ARBA" id="ARBA00022832"/>
    </source>
</evidence>
<comment type="similarity">
    <text evidence="20">Belongs to the AccD/PCCB family.</text>
</comment>
<dbReference type="Pfam" id="PF03255">
    <property type="entry name" value="ACCA"/>
    <property type="match status" value="1"/>
</dbReference>
<feature type="binding site" evidence="20">
    <location>
        <position position="22"/>
    </location>
    <ligand>
        <name>Zn(2+)</name>
        <dbReference type="ChEBI" id="CHEBI:29105"/>
    </ligand>
</feature>
<comment type="similarity">
    <text evidence="4">In the N-terminal section; belongs to the AccD/PCCB family.</text>
</comment>
<organism evidence="23 24">
    <name type="scientific">Actinomadura miaoliensis</name>
    <dbReference type="NCBI Taxonomy" id="430685"/>
    <lineage>
        <taxon>Bacteria</taxon>
        <taxon>Bacillati</taxon>
        <taxon>Actinomycetota</taxon>
        <taxon>Actinomycetes</taxon>
        <taxon>Streptosporangiales</taxon>
        <taxon>Thermomonosporaceae</taxon>
        <taxon>Actinomadura</taxon>
    </lineage>
</organism>
<evidence type="ECO:0000256" key="15">
    <source>
        <dbReference type="ARBA" id="ARBA00023098"/>
    </source>
</evidence>
<comment type="subunit">
    <text evidence="19">Acetyl-CoA carboxylase is a heterohexamer composed of biotin carboxyl carrier protein (AccB), biotin carboxylase (AccC) and two subunits each of ACCase subunit alpha (AccA) and ACCase subunit beta (AccD).</text>
</comment>
<evidence type="ECO:0000256" key="14">
    <source>
        <dbReference type="ARBA" id="ARBA00022840"/>
    </source>
</evidence>
<evidence type="ECO:0000259" key="22">
    <source>
        <dbReference type="PROSITE" id="PS50989"/>
    </source>
</evidence>
<evidence type="ECO:0000256" key="16">
    <source>
        <dbReference type="ARBA" id="ARBA00023160"/>
    </source>
</evidence>
<comment type="similarity">
    <text evidence="19">Belongs to the AccA family.</text>
</comment>
<evidence type="ECO:0000256" key="4">
    <source>
        <dbReference type="ARBA" id="ARBA00010284"/>
    </source>
</evidence>
<dbReference type="PANTHER" id="PTHR42853">
    <property type="entry name" value="ACETYL-COENZYME A CARBOXYLASE CARBOXYL TRANSFERASE SUBUNIT ALPHA"/>
    <property type="match status" value="1"/>
</dbReference>
<protein>
    <recommendedName>
        <fullName evidence="19 20">Multifunctional fusion protein</fullName>
    </recommendedName>
    <domain>
        <recommendedName>
            <fullName evidence="19">Acetyl-coenzyme A carboxylase carboxyl transferase subunit alpha</fullName>
            <shortName evidence="19">ACCase subunit alpha</shortName>
            <shortName evidence="19">Acetyl-CoA carboxylase carboxyltransferase subunit alpha</shortName>
            <ecNumber evidence="19">2.1.3.15</ecNumber>
        </recommendedName>
    </domain>
    <domain>
        <recommendedName>
            <fullName evidence="20">Acetyl-coenzyme A carboxylase carboxyl transferase subunit beta</fullName>
            <shortName evidence="20">ACCase subunit beta</shortName>
            <shortName evidence="20">Acetyl-CoA carboxylase carboxyltransferase subunit beta</shortName>
        </recommendedName>
    </domain>
</protein>
<feature type="domain" description="CoA carboxyltransferase N-terminal" evidence="21">
    <location>
        <begin position="18"/>
        <end position="287"/>
    </location>
</feature>
<evidence type="ECO:0000256" key="5">
    <source>
        <dbReference type="ARBA" id="ARBA00011664"/>
    </source>
</evidence>
<evidence type="ECO:0000256" key="8">
    <source>
        <dbReference type="ARBA" id="ARBA00022679"/>
    </source>
</evidence>
<keyword evidence="9 20" id="KW-0479">Metal-binding</keyword>
<feature type="zinc finger region" description="C4-type" evidence="20">
    <location>
        <begin position="22"/>
        <end position="44"/>
    </location>
</feature>
<comment type="catalytic activity">
    <reaction evidence="18 19">
        <text>N(6)-carboxybiotinyl-L-lysyl-[protein] + acetyl-CoA = N(6)-biotinyl-L-lysyl-[protein] + malonyl-CoA</text>
        <dbReference type="Rhea" id="RHEA:54728"/>
        <dbReference type="Rhea" id="RHEA-COMP:10505"/>
        <dbReference type="Rhea" id="RHEA-COMP:10506"/>
        <dbReference type="ChEBI" id="CHEBI:57288"/>
        <dbReference type="ChEBI" id="CHEBI:57384"/>
        <dbReference type="ChEBI" id="CHEBI:83144"/>
        <dbReference type="ChEBI" id="CHEBI:83145"/>
        <dbReference type="EC" id="2.1.3.15"/>
    </reaction>
</comment>
<dbReference type="EC" id="2.1.3.15" evidence="19"/>
<feature type="binding site" evidence="20">
    <location>
        <position position="44"/>
    </location>
    <ligand>
        <name>Zn(2+)</name>
        <dbReference type="ChEBI" id="CHEBI:29105"/>
    </ligand>
</feature>
<dbReference type="PROSITE" id="PS50989">
    <property type="entry name" value="COA_CT_CTER"/>
    <property type="match status" value="1"/>
</dbReference>
<comment type="subcellular location">
    <subcellularLocation>
        <location evidence="1 19">Cytoplasm</location>
    </subcellularLocation>
</comment>
<evidence type="ECO:0000256" key="6">
    <source>
        <dbReference type="ARBA" id="ARBA00022490"/>
    </source>
</evidence>
<accession>A0ABP7V3J8</accession>
<keyword evidence="14 19" id="KW-0067">ATP-binding</keyword>
<keyword evidence="10 19" id="KW-0547">Nucleotide-binding</keyword>
<reference evidence="24" key="1">
    <citation type="journal article" date="2019" name="Int. J. Syst. Evol. Microbiol.">
        <title>The Global Catalogue of Microorganisms (GCM) 10K type strain sequencing project: providing services to taxonomists for standard genome sequencing and annotation.</title>
        <authorList>
            <consortium name="The Broad Institute Genomics Platform"/>
            <consortium name="The Broad Institute Genome Sequencing Center for Infectious Disease"/>
            <person name="Wu L."/>
            <person name="Ma J."/>
        </authorList>
    </citation>
    <scope>NUCLEOTIDE SEQUENCE [LARGE SCALE GENOMIC DNA]</scope>
    <source>
        <strain evidence="24">JCM 16702</strain>
    </source>
</reference>
<dbReference type="PANTHER" id="PTHR42853:SF3">
    <property type="entry name" value="ACETYL-COENZYME A CARBOXYLASE CARBOXYL TRANSFERASE SUBUNIT ALPHA, CHLOROPLASTIC"/>
    <property type="match status" value="1"/>
</dbReference>